<dbReference type="GO" id="GO:0008270">
    <property type="term" value="F:zinc ion binding"/>
    <property type="evidence" value="ECO:0007669"/>
    <property type="project" value="InterPro"/>
</dbReference>
<feature type="domain" description="DYW" evidence="2">
    <location>
        <begin position="5"/>
        <end position="83"/>
    </location>
</feature>
<dbReference type="Pfam" id="PF14432">
    <property type="entry name" value="DYW_deaminase"/>
    <property type="match status" value="1"/>
</dbReference>
<evidence type="ECO:0000256" key="1">
    <source>
        <dbReference type="ARBA" id="ARBA00006643"/>
    </source>
</evidence>
<proteinExistence type="inferred from homology"/>
<sequence>MRDAGFVPQTGFALYEVELESKEELLSYHSENLAIAFALTRSQSLNHQDNEKLEDLQRLPLSLLLYFKIVGHEIVLQDSNRFRRW</sequence>
<protein>
    <recommendedName>
        <fullName evidence="2">DYW domain-containing protein</fullName>
    </recommendedName>
</protein>
<dbReference type="InterPro" id="IPR032867">
    <property type="entry name" value="DYW_dom"/>
</dbReference>
<dbReference type="Proteomes" id="UP001279734">
    <property type="component" value="Unassembled WGS sequence"/>
</dbReference>
<organism evidence="3 4">
    <name type="scientific">Nepenthes gracilis</name>
    <name type="common">Slender pitcher plant</name>
    <dbReference type="NCBI Taxonomy" id="150966"/>
    <lineage>
        <taxon>Eukaryota</taxon>
        <taxon>Viridiplantae</taxon>
        <taxon>Streptophyta</taxon>
        <taxon>Embryophyta</taxon>
        <taxon>Tracheophyta</taxon>
        <taxon>Spermatophyta</taxon>
        <taxon>Magnoliopsida</taxon>
        <taxon>eudicotyledons</taxon>
        <taxon>Gunneridae</taxon>
        <taxon>Pentapetalae</taxon>
        <taxon>Caryophyllales</taxon>
        <taxon>Nepenthaceae</taxon>
        <taxon>Nepenthes</taxon>
    </lineage>
</organism>
<dbReference type="AlphaFoldDB" id="A0AAD3XPP0"/>
<keyword evidence="4" id="KW-1185">Reference proteome</keyword>
<comment type="similarity">
    <text evidence="1">Belongs to the PPR family. PCMP-H subfamily.</text>
</comment>
<comment type="caution">
    <text evidence="3">The sequence shown here is derived from an EMBL/GenBank/DDBJ whole genome shotgun (WGS) entry which is preliminary data.</text>
</comment>
<name>A0AAD3XPP0_NEPGR</name>
<evidence type="ECO:0000259" key="2">
    <source>
        <dbReference type="Pfam" id="PF14432"/>
    </source>
</evidence>
<evidence type="ECO:0000313" key="3">
    <source>
        <dbReference type="EMBL" id="GMH11926.1"/>
    </source>
</evidence>
<evidence type="ECO:0000313" key="4">
    <source>
        <dbReference type="Proteomes" id="UP001279734"/>
    </source>
</evidence>
<reference evidence="3" key="1">
    <citation type="submission" date="2023-05" db="EMBL/GenBank/DDBJ databases">
        <title>Nepenthes gracilis genome sequencing.</title>
        <authorList>
            <person name="Fukushima K."/>
        </authorList>
    </citation>
    <scope>NUCLEOTIDE SEQUENCE</scope>
    <source>
        <strain evidence="3">SING2019-196</strain>
    </source>
</reference>
<dbReference type="EMBL" id="BSYO01000011">
    <property type="protein sequence ID" value="GMH11926.1"/>
    <property type="molecule type" value="Genomic_DNA"/>
</dbReference>
<gene>
    <name evidence="3" type="ORF">Nepgr_013767</name>
</gene>
<accession>A0AAD3XPP0</accession>